<name>A0ABQ4BH26_9ACTN</name>
<evidence type="ECO:0000256" key="4">
    <source>
        <dbReference type="ARBA" id="ARBA00022723"/>
    </source>
</evidence>
<accession>A0ABQ4BH26</accession>
<dbReference type="InterPro" id="IPR033749">
    <property type="entry name" value="Polyprenyl_synt_CS"/>
</dbReference>
<dbReference type="InterPro" id="IPR000092">
    <property type="entry name" value="Polyprenyl_synt"/>
</dbReference>
<keyword evidence="4" id="KW-0479">Metal-binding</keyword>
<evidence type="ECO:0000256" key="2">
    <source>
        <dbReference type="ARBA" id="ARBA00006706"/>
    </source>
</evidence>
<evidence type="ECO:0000256" key="3">
    <source>
        <dbReference type="ARBA" id="ARBA00022679"/>
    </source>
</evidence>
<organism evidence="7 8">
    <name type="scientific">Actinoplanes palleronii</name>
    <dbReference type="NCBI Taxonomy" id="113570"/>
    <lineage>
        <taxon>Bacteria</taxon>
        <taxon>Bacillati</taxon>
        <taxon>Actinomycetota</taxon>
        <taxon>Actinomycetes</taxon>
        <taxon>Micromonosporales</taxon>
        <taxon>Micromonosporaceae</taxon>
        <taxon>Actinoplanes</taxon>
    </lineage>
</organism>
<dbReference type="PANTHER" id="PTHR12001:SF85">
    <property type="entry name" value="SHORT CHAIN ISOPRENYL DIPHOSPHATE SYNTHASE"/>
    <property type="match status" value="1"/>
</dbReference>
<protein>
    <submittedName>
        <fullName evidence="7">Geranylgeranyl pyrophosphate synthase</fullName>
    </submittedName>
</protein>
<keyword evidence="5" id="KW-0460">Magnesium</keyword>
<dbReference type="CDD" id="cd00685">
    <property type="entry name" value="Trans_IPPS_HT"/>
    <property type="match status" value="1"/>
</dbReference>
<dbReference type="PROSITE" id="PS00444">
    <property type="entry name" value="POLYPRENYL_SYNTHASE_2"/>
    <property type="match status" value="1"/>
</dbReference>
<comment type="cofactor">
    <cofactor evidence="1">
        <name>Mg(2+)</name>
        <dbReference type="ChEBI" id="CHEBI:18420"/>
    </cofactor>
</comment>
<comment type="similarity">
    <text evidence="2 6">Belongs to the FPP/GGPP synthase family.</text>
</comment>
<evidence type="ECO:0000313" key="8">
    <source>
        <dbReference type="Proteomes" id="UP000624709"/>
    </source>
</evidence>
<dbReference type="InterPro" id="IPR008949">
    <property type="entry name" value="Isoprenoid_synthase_dom_sf"/>
</dbReference>
<dbReference type="SUPFAM" id="SSF48576">
    <property type="entry name" value="Terpenoid synthases"/>
    <property type="match status" value="1"/>
</dbReference>
<evidence type="ECO:0000256" key="5">
    <source>
        <dbReference type="ARBA" id="ARBA00022842"/>
    </source>
</evidence>
<evidence type="ECO:0000256" key="6">
    <source>
        <dbReference type="RuleBase" id="RU004466"/>
    </source>
</evidence>
<proteinExistence type="inferred from homology"/>
<keyword evidence="3 6" id="KW-0808">Transferase</keyword>
<dbReference type="Pfam" id="PF00348">
    <property type="entry name" value="polyprenyl_synt"/>
    <property type="match status" value="1"/>
</dbReference>
<gene>
    <name evidence="7" type="ORF">Apa02nite_057190</name>
</gene>
<dbReference type="PANTHER" id="PTHR12001">
    <property type="entry name" value="GERANYLGERANYL PYROPHOSPHATE SYNTHASE"/>
    <property type="match status" value="1"/>
</dbReference>
<sequence>MISPPHGSAKRLMPSPLAVDDLQDRVHKAIEHFLSARAATLAAVSDDCAPLVGYAADLLSGGKRLRAALCYWAWRAAGAPDEPAVVAAAAALEFFQAAALIHDDVMDASDMRRGAPAVHRRFATLHRANRWAGDADHFGLSAAVLVGDLCLAWSDELYTGSGLPADALARGRTTFNLMRTQLMGGQYLDLIEQAADGRDPAGALHRARRVIRFKSAKYSVEQPLLLGAELAGAGPDLLAGLSAFGLPLGEAFQLRDDILGVFGDTALTGKPAGDDLREGKRTVLVALALRDADPVQKKVFAAHFGDPGLDAAGVARLREIIVATGALAATEEMITSGLRESLTALHTIDIDPRSRSVLASLARNATDRTF</sequence>
<dbReference type="SFLD" id="SFLDS00005">
    <property type="entry name" value="Isoprenoid_Synthase_Type_I"/>
    <property type="match status" value="1"/>
</dbReference>
<dbReference type="Proteomes" id="UP000624709">
    <property type="component" value="Unassembled WGS sequence"/>
</dbReference>
<comment type="caution">
    <text evidence="7">The sequence shown here is derived from an EMBL/GenBank/DDBJ whole genome shotgun (WGS) entry which is preliminary data.</text>
</comment>
<evidence type="ECO:0000313" key="7">
    <source>
        <dbReference type="EMBL" id="GIE69611.1"/>
    </source>
</evidence>
<evidence type="ECO:0000256" key="1">
    <source>
        <dbReference type="ARBA" id="ARBA00001946"/>
    </source>
</evidence>
<keyword evidence="8" id="KW-1185">Reference proteome</keyword>
<dbReference type="PROSITE" id="PS00723">
    <property type="entry name" value="POLYPRENYL_SYNTHASE_1"/>
    <property type="match status" value="1"/>
</dbReference>
<reference evidence="7 8" key="1">
    <citation type="submission" date="2021-01" db="EMBL/GenBank/DDBJ databases">
        <title>Whole genome shotgun sequence of Actinoplanes palleronii NBRC 14916.</title>
        <authorList>
            <person name="Komaki H."/>
            <person name="Tamura T."/>
        </authorList>
    </citation>
    <scope>NUCLEOTIDE SEQUENCE [LARGE SCALE GENOMIC DNA]</scope>
    <source>
        <strain evidence="7 8">NBRC 14916</strain>
    </source>
</reference>
<dbReference type="Gene3D" id="1.10.600.10">
    <property type="entry name" value="Farnesyl Diphosphate Synthase"/>
    <property type="match status" value="1"/>
</dbReference>
<dbReference type="EMBL" id="BOMS01000090">
    <property type="protein sequence ID" value="GIE69611.1"/>
    <property type="molecule type" value="Genomic_DNA"/>
</dbReference>